<proteinExistence type="predicted"/>
<dbReference type="EMBL" id="PDEQ01000001">
    <property type="protein sequence ID" value="PEN14824.1"/>
    <property type="molecule type" value="Genomic_DNA"/>
</dbReference>
<keyword evidence="1" id="KW-0472">Membrane</keyword>
<sequence length="64" mass="7320">MESKQTKKAYLKRLKGVLYFFLSLFLSLLGIRAYFEIHKYSDSEAYLSLGFKGVSGALLFSWAS</sequence>
<feature type="transmembrane region" description="Helical" evidence="1">
    <location>
        <begin position="16"/>
        <end position="34"/>
    </location>
</feature>
<dbReference type="Proteomes" id="UP000220102">
    <property type="component" value="Unassembled WGS sequence"/>
</dbReference>
<keyword evidence="3" id="KW-1185">Reference proteome</keyword>
<gene>
    <name evidence="2" type="ORF">CRI94_00570</name>
</gene>
<dbReference type="AlphaFoldDB" id="A0A2A8D1Q9"/>
<accession>A0A2A8D1Q9</accession>
<reference evidence="2 3" key="1">
    <citation type="submission" date="2017-10" db="EMBL/GenBank/DDBJ databases">
        <title>Draft genome of Longibacter Salinarum.</title>
        <authorList>
            <person name="Goh K.M."/>
            <person name="Shamsir M.S."/>
            <person name="Lim S.W."/>
        </authorList>
    </citation>
    <scope>NUCLEOTIDE SEQUENCE [LARGE SCALE GENOMIC DNA]</scope>
    <source>
        <strain evidence="2 3">KCTC 52045</strain>
    </source>
</reference>
<protein>
    <submittedName>
        <fullName evidence="2">Uncharacterized protein</fullName>
    </submittedName>
</protein>
<feature type="transmembrane region" description="Helical" evidence="1">
    <location>
        <begin position="46"/>
        <end position="63"/>
    </location>
</feature>
<keyword evidence="1" id="KW-1133">Transmembrane helix</keyword>
<comment type="caution">
    <text evidence="2">The sequence shown here is derived from an EMBL/GenBank/DDBJ whole genome shotgun (WGS) entry which is preliminary data.</text>
</comment>
<evidence type="ECO:0000256" key="1">
    <source>
        <dbReference type="SAM" id="Phobius"/>
    </source>
</evidence>
<organism evidence="2 3">
    <name type="scientific">Longibacter salinarum</name>
    <dbReference type="NCBI Taxonomy" id="1850348"/>
    <lineage>
        <taxon>Bacteria</taxon>
        <taxon>Pseudomonadati</taxon>
        <taxon>Rhodothermota</taxon>
        <taxon>Rhodothermia</taxon>
        <taxon>Rhodothermales</taxon>
        <taxon>Salisaetaceae</taxon>
        <taxon>Longibacter</taxon>
    </lineage>
</organism>
<evidence type="ECO:0000313" key="3">
    <source>
        <dbReference type="Proteomes" id="UP000220102"/>
    </source>
</evidence>
<keyword evidence="1" id="KW-0812">Transmembrane</keyword>
<name>A0A2A8D1Q9_9BACT</name>
<evidence type="ECO:0000313" key="2">
    <source>
        <dbReference type="EMBL" id="PEN14824.1"/>
    </source>
</evidence>